<accession>A0A6J4R967</accession>
<evidence type="ECO:0000313" key="2">
    <source>
        <dbReference type="EMBL" id="CAA9467776.1"/>
    </source>
</evidence>
<feature type="compositionally biased region" description="Basic residues" evidence="1">
    <location>
        <begin position="82"/>
        <end position="92"/>
    </location>
</feature>
<proteinExistence type="predicted"/>
<organism evidence="2">
    <name type="scientific">uncultured Rubrobacteraceae bacterium</name>
    <dbReference type="NCBI Taxonomy" id="349277"/>
    <lineage>
        <taxon>Bacteria</taxon>
        <taxon>Bacillati</taxon>
        <taxon>Actinomycetota</taxon>
        <taxon>Rubrobacteria</taxon>
        <taxon>Rubrobacterales</taxon>
        <taxon>Rubrobacteraceae</taxon>
        <taxon>environmental samples</taxon>
    </lineage>
</organism>
<dbReference type="EMBL" id="CADCVM010000032">
    <property type="protein sequence ID" value="CAA9467776.1"/>
    <property type="molecule type" value="Genomic_DNA"/>
</dbReference>
<feature type="region of interest" description="Disordered" evidence="1">
    <location>
        <begin position="126"/>
        <end position="159"/>
    </location>
</feature>
<feature type="non-terminal residue" evidence="2">
    <location>
        <position position="1"/>
    </location>
</feature>
<name>A0A6J4R967_9ACTN</name>
<dbReference type="AlphaFoldDB" id="A0A6J4R967"/>
<gene>
    <name evidence="2" type="ORF">AVDCRST_MAG05-234</name>
</gene>
<feature type="non-terminal residue" evidence="2">
    <location>
        <position position="173"/>
    </location>
</feature>
<feature type="region of interest" description="Disordered" evidence="1">
    <location>
        <begin position="67"/>
        <end position="100"/>
    </location>
</feature>
<reference evidence="2" key="1">
    <citation type="submission" date="2020-02" db="EMBL/GenBank/DDBJ databases">
        <authorList>
            <person name="Meier V. D."/>
        </authorList>
    </citation>
    <scope>NUCLEOTIDE SEQUENCE</scope>
    <source>
        <strain evidence="2">AVDCRST_MAG05</strain>
    </source>
</reference>
<sequence>AGRRRMAPNHARQGLVRALGTLVSRFVGGPLARGRWLRHQASVHVCRAGGRPGGGVPGIPCAWASGRPPRTGAARRVDHLHGRGGARHKRSSGIRSGESARGPLWAGNAGLLSRLRSELLAPAHVSAAAGPEDQRRLPQMGPGGPRSLCQRDRAGRGDRHRRVRLRLRAADPV</sequence>
<protein>
    <submittedName>
        <fullName evidence="2">Uncharacterized protein</fullName>
    </submittedName>
</protein>
<evidence type="ECO:0000256" key="1">
    <source>
        <dbReference type="SAM" id="MobiDB-lite"/>
    </source>
</evidence>